<dbReference type="AlphaFoldDB" id="A0AA88XVS5"/>
<evidence type="ECO:0000256" key="6">
    <source>
        <dbReference type="ARBA" id="ARBA00023136"/>
    </source>
</evidence>
<feature type="transmembrane region" description="Helical" evidence="7">
    <location>
        <begin position="252"/>
        <end position="273"/>
    </location>
</feature>
<protein>
    <recommendedName>
        <fullName evidence="7">XK-related protein</fullName>
    </recommendedName>
</protein>
<evidence type="ECO:0000256" key="3">
    <source>
        <dbReference type="ARBA" id="ARBA00022475"/>
    </source>
</evidence>
<accession>A0AA88XVS5</accession>
<evidence type="ECO:0000256" key="2">
    <source>
        <dbReference type="ARBA" id="ARBA00008789"/>
    </source>
</evidence>
<feature type="transmembrane region" description="Helical" evidence="7">
    <location>
        <begin position="194"/>
        <end position="214"/>
    </location>
</feature>
<name>A0AA88XVS5_PINIB</name>
<evidence type="ECO:0000256" key="1">
    <source>
        <dbReference type="ARBA" id="ARBA00004651"/>
    </source>
</evidence>
<organism evidence="8 9">
    <name type="scientific">Pinctada imbricata</name>
    <name type="common">Atlantic pearl-oyster</name>
    <name type="synonym">Pinctada martensii</name>
    <dbReference type="NCBI Taxonomy" id="66713"/>
    <lineage>
        <taxon>Eukaryota</taxon>
        <taxon>Metazoa</taxon>
        <taxon>Spiralia</taxon>
        <taxon>Lophotrochozoa</taxon>
        <taxon>Mollusca</taxon>
        <taxon>Bivalvia</taxon>
        <taxon>Autobranchia</taxon>
        <taxon>Pteriomorphia</taxon>
        <taxon>Pterioida</taxon>
        <taxon>Pterioidea</taxon>
        <taxon>Pteriidae</taxon>
        <taxon>Pinctada</taxon>
    </lineage>
</organism>
<dbReference type="GO" id="GO:0043652">
    <property type="term" value="P:engulfment of apoptotic cell"/>
    <property type="evidence" value="ECO:0007669"/>
    <property type="project" value="TreeGrafter"/>
</dbReference>
<dbReference type="Pfam" id="PF09815">
    <property type="entry name" value="XK-related"/>
    <property type="match status" value="1"/>
</dbReference>
<gene>
    <name evidence="8" type="ORF">FSP39_014679</name>
</gene>
<evidence type="ECO:0000313" key="9">
    <source>
        <dbReference type="Proteomes" id="UP001186944"/>
    </source>
</evidence>
<keyword evidence="6 7" id="KW-0472">Membrane</keyword>
<keyword evidence="5 7" id="KW-1133">Transmembrane helix</keyword>
<dbReference type="InterPro" id="IPR050895">
    <property type="entry name" value="XK-related_scramblase"/>
</dbReference>
<evidence type="ECO:0000256" key="7">
    <source>
        <dbReference type="RuleBase" id="RU910716"/>
    </source>
</evidence>
<dbReference type="PANTHER" id="PTHR16024:SF6">
    <property type="entry name" value="XK-RELATED PROTEIN"/>
    <property type="match status" value="1"/>
</dbReference>
<feature type="transmembrane region" description="Helical" evidence="7">
    <location>
        <begin position="7"/>
        <end position="26"/>
    </location>
</feature>
<comment type="similarity">
    <text evidence="2 7">Belongs to the XK family.</text>
</comment>
<keyword evidence="9" id="KW-1185">Reference proteome</keyword>
<evidence type="ECO:0000256" key="5">
    <source>
        <dbReference type="ARBA" id="ARBA00022989"/>
    </source>
</evidence>
<feature type="transmembrane region" description="Helical" evidence="7">
    <location>
        <begin position="153"/>
        <end position="173"/>
    </location>
</feature>
<comment type="subcellular location">
    <subcellularLocation>
        <location evidence="1">Cell membrane</location>
        <topology evidence="1">Multi-pass membrane protein</topology>
    </subcellularLocation>
    <subcellularLocation>
        <location evidence="7">Membrane</location>
        <topology evidence="7">Multi-pass membrane protein</topology>
    </subcellularLocation>
</comment>
<comment type="caution">
    <text evidence="8">The sequence shown here is derived from an EMBL/GenBank/DDBJ whole genome shotgun (WGS) entry which is preliminary data.</text>
</comment>
<dbReference type="GO" id="GO:0005886">
    <property type="term" value="C:plasma membrane"/>
    <property type="evidence" value="ECO:0007669"/>
    <property type="project" value="UniProtKB-SubCell"/>
</dbReference>
<keyword evidence="4 7" id="KW-0812">Transmembrane</keyword>
<feature type="transmembrane region" description="Helical" evidence="7">
    <location>
        <begin position="220"/>
        <end position="240"/>
    </location>
</feature>
<dbReference type="InterPro" id="IPR018629">
    <property type="entry name" value="XK-rel"/>
</dbReference>
<dbReference type="EMBL" id="VSWD01000011">
    <property type="protein sequence ID" value="KAK3088101.1"/>
    <property type="molecule type" value="Genomic_DNA"/>
</dbReference>
<dbReference type="PANTHER" id="PTHR16024">
    <property type="entry name" value="XK-RELATED PROTEIN"/>
    <property type="match status" value="1"/>
</dbReference>
<reference evidence="8" key="1">
    <citation type="submission" date="2019-08" db="EMBL/GenBank/DDBJ databases">
        <title>The improved chromosome-level genome for the pearl oyster Pinctada fucata martensii using PacBio sequencing and Hi-C.</title>
        <authorList>
            <person name="Zheng Z."/>
        </authorList>
    </citation>
    <scope>NUCLEOTIDE SEQUENCE</scope>
    <source>
        <strain evidence="8">ZZ-2019</strain>
        <tissue evidence="8">Adductor muscle</tissue>
    </source>
</reference>
<evidence type="ECO:0000256" key="4">
    <source>
        <dbReference type="ARBA" id="ARBA00022692"/>
    </source>
</evidence>
<dbReference type="GO" id="GO:1902742">
    <property type="term" value="P:apoptotic process involved in development"/>
    <property type="evidence" value="ECO:0007669"/>
    <property type="project" value="TreeGrafter"/>
</dbReference>
<feature type="transmembrane region" description="Helical" evidence="7">
    <location>
        <begin position="46"/>
        <end position="67"/>
    </location>
</feature>
<proteinExistence type="inferred from homology"/>
<sequence length="379" mass="44020">MKCLSRRVRLIVITCFAIALYTYDIVSDILLDIAYAREESHALEFGLTTAYIIVPAIICNFVCVYFIRLETTHHNVYRTIELVLTFPFLLGPLVRQFKILILELRKKDSKRVQTHAALVTLLEGYYESASQLILQFYLTITRHDDDEEFTTRFLRYASMLGSSAGLAWALVSVRRTNRLHDDDDTTDESTCGSVVFFLATLTAVGPRIVLMALFASQYTFYAFVLGGIHWFVCSGWIFLMDRTKDRFKPINVFLKCLLGYPLIFCFVDLDYVYTEKAREHVPTRYKMAIYYLIFYIENWTMLGLWLRKTEHKSSWFLPTVIAGAAMLMILHFFFQAIYYKCCHPKSVEIPVLRQIEVNSCLYAEPDDVQDEMIESSTES</sequence>
<dbReference type="GO" id="GO:0070782">
    <property type="term" value="P:phosphatidylserine exposure on apoptotic cell surface"/>
    <property type="evidence" value="ECO:0007669"/>
    <property type="project" value="TreeGrafter"/>
</dbReference>
<feature type="transmembrane region" description="Helical" evidence="7">
    <location>
        <begin position="288"/>
        <end position="306"/>
    </location>
</feature>
<feature type="transmembrane region" description="Helical" evidence="7">
    <location>
        <begin position="315"/>
        <end position="339"/>
    </location>
</feature>
<keyword evidence="3" id="KW-1003">Cell membrane</keyword>
<dbReference type="Proteomes" id="UP001186944">
    <property type="component" value="Unassembled WGS sequence"/>
</dbReference>
<evidence type="ECO:0000313" key="8">
    <source>
        <dbReference type="EMBL" id="KAK3088101.1"/>
    </source>
</evidence>